<dbReference type="Proteomes" id="UP000682733">
    <property type="component" value="Unassembled WGS sequence"/>
</dbReference>
<feature type="non-terminal residue" evidence="1">
    <location>
        <position position="1"/>
    </location>
</feature>
<evidence type="ECO:0000313" key="2">
    <source>
        <dbReference type="EMBL" id="CAF4399393.1"/>
    </source>
</evidence>
<organism evidence="1 3">
    <name type="scientific">Didymodactylos carnosus</name>
    <dbReference type="NCBI Taxonomy" id="1234261"/>
    <lineage>
        <taxon>Eukaryota</taxon>
        <taxon>Metazoa</taxon>
        <taxon>Spiralia</taxon>
        <taxon>Gnathifera</taxon>
        <taxon>Rotifera</taxon>
        <taxon>Eurotatoria</taxon>
        <taxon>Bdelloidea</taxon>
        <taxon>Philodinida</taxon>
        <taxon>Philodinidae</taxon>
        <taxon>Didymodactylos</taxon>
    </lineage>
</organism>
<protein>
    <submittedName>
        <fullName evidence="1">Uncharacterized protein</fullName>
    </submittedName>
</protein>
<dbReference type="Proteomes" id="UP000677228">
    <property type="component" value="Unassembled WGS sequence"/>
</dbReference>
<comment type="caution">
    <text evidence="1">The sequence shown here is derived from an EMBL/GenBank/DDBJ whole genome shotgun (WGS) entry which is preliminary data.</text>
</comment>
<proteinExistence type="predicted"/>
<gene>
    <name evidence="1" type="ORF">OVA965_LOCUS41713</name>
    <name evidence="2" type="ORF">TMI583_LOCUS43429</name>
</gene>
<feature type="non-terminal residue" evidence="1">
    <location>
        <position position="101"/>
    </location>
</feature>
<dbReference type="EMBL" id="CAJOBA010072483">
    <property type="protein sequence ID" value="CAF4399393.1"/>
    <property type="molecule type" value="Genomic_DNA"/>
</dbReference>
<reference evidence="1" key="1">
    <citation type="submission" date="2021-02" db="EMBL/GenBank/DDBJ databases">
        <authorList>
            <person name="Nowell W R."/>
        </authorList>
    </citation>
    <scope>NUCLEOTIDE SEQUENCE</scope>
</reference>
<sequence length="101" mass="11770">GFIDCIDQSDENFTLHQNLNIKYLHDKYNCEIKANAMIMAHFLGDGDKQYPDGTDEMSLRLNWQSFQCQQVNTFACDLLNRCKAQISQILIPFNSLYNSIW</sequence>
<name>A0A8S2G3G5_9BILA</name>
<accession>A0A8S2G3G5</accession>
<evidence type="ECO:0000313" key="3">
    <source>
        <dbReference type="Proteomes" id="UP000677228"/>
    </source>
</evidence>
<dbReference type="AlphaFoldDB" id="A0A8S2G3G5"/>
<dbReference type="EMBL" id="CAJNOK010048973">
    <property type="protein sequence ID" value="CAF1594223.1"/>
    <property type="molecule type" value="Genomic_DNA"/>
</dbReference>
<evidence type="ECO:0000313" key="1">
    <source>
        <dbReference type="EMBL" id="CAF1594223.1"/>
    </source>
</evidence>